<dbReference type="PANTHER" id="PTHR42760">
    <property type="entry name" value="SHORT-CHAIN DEHYDROGENASES/REDUCTASES FAMILY MEMBER"/>
    <property type="match status" value="1"/>
</dbReference>
<dbReference type="RefSeq" id="WP_341376060.1">
    <property type="nucleotide sequence ID" value="NZ_JBBUTF010000021.1"/>
</dbReference>
<dbReference type="PRINTS" id="PR00080">
    <property type="entry name" value="SDRFAMILY"/>
</dbReference>
<dbReference type="PRINTS" id="PR00081">
    <property type="entry name" value="GDHRDH"/>
</dbReference>
<evidence type="ECO:0000313" key="4">
    <source>
        <dbReference type="Proteomes" id="UP001368500"/>
    </source>
</evidence>
<dbReference type="Gene3D" id="3.40.50.720">
    <property type="entry name" value="NAD(P)-binding Rossmann-like Domain"/>
    <property type="match status" value="1"/>
</dbReference>
<evidence type="ECO:0000256" key="2">
    <source>
        <dbReference type="ARBA" id="ARBA00023002"/>
    </source>
</evidence>
<sequence>MNLNLFSLQGEIAFVTGAGSGIGQRIAIGLAQAGADVACVDQGGSTGLTDTVAQIRQAGRRALALQADVTEAAQIGEAVSAAEAQLGAIGVAVNAAGIANACAAEEMGEAQWQRVMKVNVDGVFLSCQAQARVMLPRKKGSIINIASMSGSIVNRGLLQAHYNASKAAVIHMSKSLAMEWSDRGVRVNTISPGYTATPMNLRPEVAEQVKIFERDTPMGRMASPDEMVGPAVFLASRAASFCTGVDLIVDGGFVCW</sequence>
<protein>
    <submittedName>
        <fullName evidence="3">SDR family oxidoreductase</fullName>
    </submittedName>
</protein>
<comment type="similarity">
    <text evidence="1">Belongs to the short-chain dehydrogenases/reductases (SDR) family.</text>
</comment>
<dbReference type="Pfam" id="PF13561">
    <property type="entry name" value="adh_short_C2"/>
    <property type="match status" value="1"/>
</dbReference>
<dbReference type="NCBIfam" id="NF004774">
    <property type="entry name" value="PRK06114.1"/>
    <property type="match status" value="1"/>
</dbReference>
<evidence type="ECO:0000313" key="3">
    <source>
        <dbReference type="EMBL" id="MEK8028275.1"/>
    </source>
</evidence>
<dbReference type="EMBL" id="JBBUTF010000021">
    <property type="protein sequence ID" value="MEK8028275.1"/>
    <property type="molecule type" value="Genomic_DNA"/>
</dbReference>
<comment type="caution">
    <text evidence="3">The sequence shown here is derived from an EMBL/GenBank/DDBJ whole genome shotgun (WGS) entry which is preliminary data.</text>
</comment>
<evidence type="ECO:0000256" key="1">
    <source>
        <dbReference type="ARBA" id="ARBA00006484"/>
    </source>
</evidence>
<proteinExistence type="inferred from homology"/>
<reference evidence="3 4" key="1">
    <citation type="submission" date="2024-04" db="EMBL/GenBank/DDBJ databases">
        <title>Novel species of the genus Ideonella isolated from streams.</title>
        <authorList>
            <person name="Lu H."/>
        </authorList>
    </citation>
    <scope>NUCLEOTIDE SEQUENCE [LARGE SCALE GENOMIC DNA]</scope>
    <source>
        <strain evidence="3 4">BYS139W</strain>
    </source>
</reference>
<dbReference type="InterPro" id="IPR002347">
    <property type="entry name" value="SDR_fam"/>
</dbReference>
<keyword evidence="4" id="KW-1185">Reference proteome</keyword>
<name>A0ABU9BH41_9BURK</name>
<dbReference type="Proteomes" id="UP001368500">
    <property type="component" value="Unassembled WGS sequence"/>
</dbReference>
<dbReference type="PANTHER" id="PTHR42760:SF115">
    <property type="entry name" value="3-OXOACYL-[ACYL-CARRIER-PROTEIN] REDUCTASE FABG"/>
    <property type="match status" value="1"/>
</dbReference>
<dbReference type="InterPro" id="IPR020904">
    <property type="entry name" value="Sc_DH/Rdtase_CS"/>
</dbReference>
<accession>A0ABU9BH41</accession>
<dbReference type="SUPFAM" id="SSF51735">
    <property type="entry name" value="NAD(P)-binding Rossmann-fold domains"/>
    <property type="match status" value="1"/>
</dbReference>
<keyword evidence="2" id="KW-0560">Oxidoreductase</keyword>
<dbReference type="PROSITE" id="PS00061">
    <property type="entry name" value="ADH_SHORT"/>
    <property type="match status" value="1"/>
</dbReference>
<organism evidence="3 4">
    <name type="scientific">Pseudaquabacterium rugosum</name>
    <dbReference type="NCBI Taxonomy" id="2984194"/>
    <lineage>
        <taxon>Bacteria</taxon>
        <taxon>Pseudomonadati</taxon>
        <taxon>Pseudomonadota</taxon>
        <taxon>Betaproteobacteria</taxon>
        <taxon>Burkholderiales</taxon>
        <taxon>Sphaerotilaceae</taxon>
        <taxon>Pseudaquabacterium</taxon>
    </lineage>
</organism>
<gene>
    <name evidence="3" type="ORF">AACH11_20120</name>
</gene>
<dbReference type="InterPro" id="IPR036291">
    <property type="entry name" value="NAD(P)-bd_dom_sf"/>
</dbReference>